<accession>A0A5B7EVH8</accession>
<keyword evidence="2" id="KW-1185">Reference proteome</keyword>
<evidence type="ECO:0000313" key="1">
    <source>
        <dbReference type="EMBL" id="MPC36334.1"/>
    </source>
</evidence>
<evidence type="ECO:0000313" key="2">
    <source>
        <dbReference type="Proteomes" id="UP000324222"/>
    </source>
</evidence>
<reference evidence="1 2" key="1">
    <citation type="submission" date="2019-05" db="EMBL/GenBank/DDBJ databases">
        <title>Another draft genome of Portunus trituberculatus and its Hox gene families provides insights of decapod evolution.</title>
        <authorList>
            <person name="Jeong J.-H."/>
            <person name="Song I."/>
            <person name="Kim S."/>
            <person name="Choi T."/>
            <person name="Kim D."/>
            <person name="Ryu S."/>
            <person name="Kim W."/>
        </authorList>
    </citation>
    <scope>NUCLEOTIDE SEQUENCE [LARGE SCALE GENOMIC DNA]</scope>
    <source>
        <tissue evidence="1">Muscle</tissue>
    </source>
</reference>
<organism evidence="1 2">
    <name type="scientific">Portunus trituberculatus</name>
    <name type="common">Swimming crab</name>
    <name type="synonym">Neptunus trituberculatus</name>
    <dbReference type="NCBI Taxonomy" id="210409"/>
    <lineage>
        <taxon>Eukaryota</taxon>
        <taxon>Metazoa</taxon>
        <taxon>Ecdysozoa</taxon>
        <taxon>Arthropoda</taxon>
        <taxon>Crustacea</taxon>
        <taxon>Multicrustacea</taxon>
        <taxon>Malacostraca</taxon>
        <taxon>Eumalacostraca</taxon>
        <taxon>Eucarida</taxon>
        <taxon>Decapoda</taxon>
        <taxon>Pleocyemata</taxon>
        <taxon>Brachyura</taxon>
        <taxon>Eubrachyura</taxon>
        <taxon>Portunoidea</taxon>
        <taxon>Portunidae</taxon>
        <taxon>Portuninae</taxon>
        <taxon>Portunus</taxon>
    </lineage>
</organism>
<sequence length="85" mass="9724">MDDFHTLTDVLEVKDIHTKWHSYVSITTKAFQQRALQCTSLMPVDDAPHQKTHTSVKQDLLPLPKPVQEILMPHGLENIICNTHP</sequence>
<comment type="caution">
    <text evidence="1">The sequence shown here is derived from an EMBL/GenBank/DDBJ whole genome shotgun (WGS) entry which is preliminary data.</text>
</comment>
<dbReference type="EMBL" id="VSRR010003490">
    <property type="protein sequence ID" value="MPC36334.1"/>
    <property type="molecule type" value="Genomic_DNA"/>
</dbReference>
<name>A0A5B7EVH8_PORTR</name>
<proteinExistence type="predicted"/>
<dbReference type="AlphaFoldDB" id="A0A5B7EVH8"/>
<dbReference type="Proteomes" id="UP000324222">
    <property type="component" value="Unassembled WGS sequence"/>
</dbReference>
<gene>
    <name evidence="1" type="ORF">E2C01_029789</name>
</gene>
<protein>
    <submittedName>
        <fullName evidence="1">Uncharacterized protein</fullName>
    </submittedName>
</protein>